<keyword evidence="6" id="KW-0496">Mitochondrion</keyword>
<dbReference type="SUPFAM" id="SSF103506">
    <property type="entry name" value="Mitochondrial carrier"/>
    <property type="match status" value="1"/>
</dbReference>
<reference evidence="10 11" key="1">
    <citation type="submission" date="2024-01" db="EMBL/GenBank/DDBJ databases">
        <authorList>
            <person name="Allen C."/>
            <person name="Tagirdzhanova G."/>
        </authorList>
    </citation>
    <scope>NUCLEOTIDE SEQUENCE [LARGE SCALE GENOMIC DNA]</scope>
</reference>
<gene>
    <name evidence="10" type="ORF">SBRCBS47491_008203</name>
</gene>
<evidence type="ECO:0000256" key="3">
    <source>
        <dbReference type="ARBA" id="ARBA00022448"/>
    </source>
</evidence>
<feature type="compositionally biased region" description="Polar residues" evidence="9">
    <location>
        <begin position="371"/>
        <end position="388"/>
    </location>
</feature>
<evidence type="ECO:0000256" key="1">
    <source>
        <dbReference type="ARBA" id="ARBA00004370"/>
    </source>
</evidence>
<evidence type="ECO:0000256" key="4">
    <source>
        <dbReference type="ARBA" id="ARBA00022692"/>
    </source>
</evidence>
<keyword evidence="11" id="KW-1185">Reference proteome</keyword>
<evidence type="ECO:0000256" key="7">
    <source>
        <dbReference type="ARBA" id="ARBA00022989"/>
    </source>
</evidence>
<proteinExistence type="inferred from homology"/>
<evidence type="ECO:0000313" key="11">
    <source>
        <dbReference type="Proteomes" id="UP001642406"/>
    </source>
</evidence>
<dbReference type="Gene3D" id="1.50.40.10">
    <property type="entry name" value="Mitochondrial carrier domain"/>
    <property type="match status" value="1"/>
</dbReference>
<name>A0ABP0CK65_9PEZI</name>
<dbReference type="PANTHER" id="PTHR45939:SF2">
    <property type="entry name" value="CARRIER PROTEIN, PUTATIVE (AFU_ORTHOLOGUE AFUA_2G13870)-RELATED"/>
    <property type="match status" value="1"/>
</dbReference>
<keyword evidence="5" id="KW-0677">Repeat</keyword>
<dbReference type="PANTHER" id="PTHR45939">
    <property type="entry name" value="PEROXISOMAL MEMBRANE PROTEIN PMP34-RELATED"/>
    <property type="match status" value="1"/>
</dbReference>
<accession>A0ABP0CK65</accession>
<keyword evidence="8" id="KW-0472">Membrane</keyword>
<dbReference type="Proteomes" id="UP001642406">
    <property type="component" value="Unassembled WGS sequence"/>
</dbReference>
<feature type="region of interest" description="Disordered" evidence="9">
    <location>
        <begin position="371"/>
        <end position="470"/>
    </location>
</feature>
<keyword evidence="6" id="KW-0999">Mitochondrion inner membrane</keyword>
<keyword evidence="7" id="KW-1133">Transmembrane helix</keyword>
<evidence type="ECO:0000256" key="2">
    <source>
        <dbReference type="ARBA" id="ARBA00006375"/>
    </source>
</evidence>
<feature type="compositionally biased region" description="Low complexity" evidence="9">
    <location>
        <begin position="302"/>
        <end position="324"/>
    </location>
</feature>
<organism evidence="10 11">
    <name type="scientific">Sporothrix bragantina</name>
    <dbReference type="NCBI Taxonomy" id="671064"/>
    <lineage>
        <taxon>Eukaryota</taxon>
        <taxon>Fungi</taxon>
        <taxon>Dikarya</taxon>
        <taxon>Ascomycota</taxon>
        <taxon>Pezizomycotina</taxon>
        <taxon>Sordariomycetes</taxon>
        <taxon>Sordariomycetidae</taxon>
        <taxon>Ophiostomatales</taxon>
        <taxon>Ophiostomataceae</taxon>
        <taxon>Sporothrix</taxon>
    </lineage>
</organism>
<dbReference type="InterPro" id="IPR023395">
    <property type="entry name" value="MCP_dom_sf"/>
</dbReference>
<comment type="subcellular location">
    <subcellularLocation>
        <location evidence="1">Membrane</location>
    </subcellularLocation>
</comment>
<evidence type="ECO:0000256" key="8">
    <source>
        <dbReference type="ARBA" id="ARBA00023136"/>
    </source>
</evidence>
<evidence type="ECO:0000256" key="5">
    <source>
        <dbReference type="ARBA" id="ARBA00022737"/>
    </source>
</evidence>
<feature type="compositionally biased region" description="Polar residues" evidence="9">
    <location>
        <begin position="414"/>
        <end position="425"/>
    </location>
</feature>
<comment type="similarity">
    <text evidence="2">Belongs to the mitochondrial carrier (TC 2.A.29) family.</text>
</comment>
<keyword evidence="4" id="KW-0812">Transmembrane</keyword>
<comment type="caution">
    <text evidence="10">The sequence shown here is derived from an EMBL/GenBank/DDBJ whole genome shotgun (WGS) entry which is preliminary data.</text>
</comment>
<dbReference type="EMBL" id="CAWUHC010000102">
    <property type="protein sequence ID" value="CAK7232248.1"/>
    <property type="molecule type" value="Genomic_DNA"/>
</dbReference>
<evidence type="ECO:0000256" key="9">
    <source>
        <dbReference type="SAM" id="MobiDB-lite"/>
    </source>
</evidence>
<feature type="region of interest" description="Disordered" evidence="9">
    <location>
        <begin position="298"/>
        <end position="355"/>
    </location>
</feature>
<sequence>MSLSELASFAISGSAATAVSAVITDRVAAPASDTSTPKTHKSRKTAAAANGFVFFFAYYVTATTRLRFSSHHSNPDNTPTTRWAASQAFFIGTTASVCTRLLGPGDSTSAPGEKDTPESQAPPRHKWSLATLEDGIVLGLDPGLTFCIHEILARIVAKHQWRLQFSKQPQPQHQQSHRINGLYAAAITFVLAAFSKAVATGITHPLFTAATTAEVDRRRRWLVDETGESDINDGPSVLATLWKTLRHPGGISALYAGWLRAVATASLGHGLTMAFQRVLYGVVLQLVYRLRKELAARRGSSQKHQTPQIHQEQQQLQPSSLQAQRGSSFSEANGPPRAVPQLPTKSTEPADVHLDDHEKVTKAVETWLESTTVPKDAVNNNNKSSDLTPQSLPAPPPPSPRSVVSSQIRKEQQWAESQLPRQENAPNPAAPPSVDDGALVRYEATPRTETVLPPKQEAPAPEAAVSTDDETNRNVVFNMISKSPRIVKR</sequence>
<feature type="region of interest" description="Disordered" evidence="9">
    <location>
        <begin position="102"/>
        <end position="126"/>
    </location>
</feature>
<protein>
    <submittedName>
        <fullName evidence="10">Uncharacterized protein</fullName>
    </submittedName>
</protein>
<dbReference type="InterPro" id="IPR052217">
    <property type="entry name" value="Mito/Peroxisomal_Carrier"/>
</dbReference>
<feature type="compositionally biased region" description="Low complexity" evidence="9">
    <location>
        <begin position="453"/>
        <end position="464"/>
    </location>
</feature>
<evidence type="ECO:0000313" key="10">
    <source>
        <dbReference type="EMBL" id="CAK7232248.1"/>
    </source>
</evidence>
<evidence type="ECO:0000256" key="6">
    <source>
        <dbReference type="ARBA" id="ARBA00022792"/>
    </source>
</evidence>
<keyword evidence="3" id="KW-0813">Transport</keyword>